<dbReference type="Pfam" id="PF13528">
    <property type="entry name" value="Glyco_trans_1_3"/>
    <property type="match status" value="1"/>
</dbReference>
<evidence type="ECO:0008006" key="3">
    <source>
        <dbReference type="Google" id="ProtNLM"/>
    </source>
</evidence>
<protein>
    <recommendedName>
        <fullName evidence="3">Glycosyltransferase</fullName>
    </recommendedName>
</protein>
<gene>
    <name evidence="1" type="ORF">ING2E5B_1741</name>
</gene>
<reference evidence="1 2" key="1">
    <citation type="submission" date="2014-08" db="EMBL/GenBank/DDBJ databases">
        <authorList>
            <person name="Wibberg D."/>
        </authorList>
    </citation>
    <scope>NUCLEOTIDE SEQUENCE [LARGE SCALE GENOMIC DNA]</scope>
    <source>
        <strain evidence="2">ING2-E5B</strain>
    </source>
</reference>
<sequence>MKFLFTVQGEGRGHYTQALSLSAILRKHGHEVAAVLVGTSESRQIPSFFKEKIQAPVYEYSSPNFTSFYKDKKPNIFLSVLNNFSRPFIYRKSLQLVRDKIEEIRPDVVINFYEMITGMVYQIYKPDRKLGIPMICLAHQYILLNNNYKTSREQDVKYYLLRMLSRITSRRASKILALSFRDIPCSGKVKTVPPLLRSEVFSIKPSEGDYIHGYMLNTGFYDEVFNWHIKNPDIPLRFFWDKKDAEEVTKIDENFILYTLNDNNFLQSMAGSKAYATTSGFESVCEALYFRKPILMIPVHVEQEFNAYDAGLSGAGVTGKKFNLDELINFIPKYSPDEKFRNWVHKAEEIYIKEITGEQL</sequence>
<dbReference type="Proteomes" id="UP000032417">
    <property type="component" value="Chromosome 1"/>
</dbReference>
<dbReference type="STRING" id="1562970.ING2E5B_1741"/>
<dbReference type="Gene3D" id="3.40.50.2000">
    <property type="entry name" value="Glycogen Phosphorylase B"/>
    <property type="match status" value="2"/>
</dbReference>
<dbReference type="AlphaFoldDB" id="A0A098C3K0"/>
<dbReference type="PANTHER" id="PTHR21015:SF22">
    <property type="entry name" value="GLYCOSYLTRANSFERASE"/>
    <property type="match status" value="1"/>
</dbReference>
<dbReference type="HOGENOM" id="CLU_048991_0_0_10"/>
<organism evidence="1 2">
    <name type="scientific">Fermentimonas caenicola</name>
    <dbReference type="NCBI Taxonomy" id="1562970"/>
    <lineage>
        <taxon>Bacteria</taxon>
        <taxon>Pseudomonadati</taxon>
        <taxon>Bacteroidota</taxon>
        <taxon>Bacteroidia</taxon>
        <taxon>Bacteroidales</taxon>
        <taxon>Dysgonomonadaceae</taxon>
        <taxon>Fermentimonas</taxon>
    </lineage>
</organism>
<evidence type="ECO:0000313" key="1">
    <source>
        <dbReference type="EMBL" id="CEA16487.1"/>
    </source>
</evidence>
<evidence type="ECO:0000313" key="2">
    <source>
        <dbReference type="Proteomes" id="UP000032417"/>
    </source>
</evidence>
<keyword evidence="2" id="KW-1185">Reference proteome</keyword>
<dbReference type="SUPFAM" id="SSF53756">
    <property type="entry name" value="UDP-Glycosyltransferase/glycogen phosphorylase"/>
    <property type="match status" value="1"/>
</dbReference>
<dbReference type="KEGG" id="pbt:ING2E5B_1741"/>
<proteinExistence type="predicted"/>
<dbReference type="PANTHER" id="PTHR21015">
    <property type="entry name" value="UDP-N-ACETYLGLUCOSAMINE--N-ACETYLMURAMYL-(PENTAPEPTIDE) PYROPHOSPHORYL-UNDECAPRENOL N-ACETYLGLUCOSAMINE TRANSFERASE 1"/>
    <property type="match status" value="1"/>
</dbReference>
<dbReference type="GO" id="GO:0016757">
    <property type="term" value="F:glycosyltransferase activity"/>
    <property type="evidence" value="ECO:0007669"/>
    <property type="project" value="TreeGrafter"/>
</dbReference>
<name>A0A098C3K0_9BACT</name>
<accession>A0A098C3K0</accession>
<dbReference type="EMBL" id="LN515532">
    <property type="protein sequence ID" value="CEA16487.1"/>
    <property type="molecule type" value="Genomic_DNA"/>
</dbReference>
<dbReference type="OrthoDB" id="9793805at2"/>